<dbReference type="Gene3D" id="1.25.40.10">
    <property type="entry name" value="Tetratricopeptide repeat domain"/>
    <property type="match status" value="1"/>
</dbReference>
<feature type="compositionally biased region" description="Basic and acidic residues" evidence="1">
    <location>
        <begin position="320"/>
        <end position="329"/>
    </location>
</feature>
<protein>
    <submittedName>
        <fullName evidence="2">Uncharacterized protein</fullName>
    </submittedName>
</protein>
<evidence type="ECO:0000313" key="3">
    <source>
        <dbReference type="Proteomes" id="UP000198310"/>
    </source>
</evidence>
<reference evidence="3" key="1">
    <citation type="submission" date="2017-06" db="EMBL/GenBank/DDBJ databases">
        <authorList>
            <person name="Varghese N."/>
            <person name="Submissions S."/>
        </authorList>
    </citation>
    <scope>NUCLEOTIDE SEQUENCE [LARGE SCALE GENOMIC DNA]</scope>
    <source>
        <strain evidence="3">DSM 28041</strain>
    </source>
</reference>
<dbReference type="EMBL" id="FZNS01000001">
    <property type="protein sequence ID" value="SNR32848.1"/>
    <property type="molecule type" value="Genomic_DNA"/>
</dbReference>
<dbReference type="InterPro" id="IPR011990">
    <property type="entry name" value="TPR-like_helical_dom_sf"/>
</dbReference>
<dbReference type="AlphaFoldDB" id="A0A238VFA2"/>
<accession>A0A238VFA2</accession>
<sequence>MKISLVSSLLLLGLWGGLTKIHDRNLAIQQAGQAYFHHDFTSAAQAYKEATFELGASAEAVWLNLAHATAQDGRPQEARAYYGRLLSSKTPAVRSTAAQQLAVLAAGQGDYAQALALLRQALLAAPANADARYNYEVLHDFLTRRAADPHMPPPGTDGNPTEPTKGPSERNPTRQPQAQPGTMQQGQLNDPTQPQNPQNASESRENSNGQRDPNRPSTTPGNSAAGSFQPGKGEQRNVAQGSQPGSVQGLSNEETGPEATGGVSRRAGTEQAAADEAQVQTQRARLQQMNLSSGQARQLLEALGAAEQQYLQQLPHQPTRKAEKGKPGW</sequence>
<evidence type="ECO:0000313" key="2">
    <source>
        <dbReference type="EMBL" id="SNR32848.1"/>
    </source>
</evidence>
<gene>
    <name evidence="2" type="ORF">SAMN06269173_101559</name>
</gene>
<keyword evidence="3" id="KW-1185">Reference proteome</keyword>
<feature type="compositionally biased region" description="Polar residues" evidence="1">
    <location>
        <begin position="173"/>
        <end position="226"/>
    </location>
</feature>
<dbReference type="SUPFAM" id="SSF48452">
    <property type="entry name" value="TPR-like"/>
    <property type="match status" value="1"/>
</dbReference>
<feature type="compositionally biased region" description="Polar residues" evidence="1">
    <location>
        <begin position="278"/>
        <end position="290"/>
    </location>
</feature>
<dbReference type="Proteomes" id="UP000198310">
    <property type="component" value="Unassembled WGS sequence"/>
</dbReference>
<organism evidence="2 3">
    <name type="scientific">Hymenobacter mucosus</name>
    <dbReference type="NCBI Taxonomy" id="1411120"/>
    <lineage>
        <taxon>Bacteria</taxon>
        <taxon>Pseudomonadati</taxon>
        <taxon>Bacteroidota</taxon>
        <taxon>Cytophagia</taxon>
        <taxon>Cytophagales</taxon>
        <taxon>Hymenobacteraceae</taxon>
        <taxon>Hymenobacter</taxon>
    </lineage>
</organism>
<evidence type="ECO:0000256" key="1">
    <source>
        <dbReference type="SAM" id="MobiDB-lite"/>
    </source>
</evidence>
<feature type="compositionally biased region" description="Polar residues" evidence="1">
    <location>
        <begin position="237"/>
        <end position="254"/>
    </location>
</feature>
<feature type="region of interest" description="Disordered" evidence="1">
    <location>
        <begin position="310"/>
        <end position="329"/>
    </location>
</feature>
<feature type="region of interest" description="Disordered" evidence="1">
    <location>
        <begin position="146"/>
        <end position="290"/>
    </location>
</feature>
<name>A0A238VFA2_9BACT</name>
<proteinExistence type="predicted"/>
<dbReference type="RefSeq" id="WP_089331568.1">
    <property type="nucleotide sequence ID" value="NZ_FZNS01000001.1"/>
</dbReference>